<keyword evidence="1" id="KW-0805">Transcription regulation</keyword>
<evidence type="ECO:0000259" key="4">
    <source>
        <dbReference type="PROSITE" id="PS50943"/>
    </source>
</evidence>
<evidence type="ECO:0000256" key="2">
    <source>
        <dbReference type="ARBA" id="ARBA00023125"/>
    </source>
</evidence>
<dbReference type="CDD" id="cd00093">
    <property type="entry name" value="HTH_XRE"/>
    <property type="match status" value="1"/>
</dbReference>
<evidence type="ECO:0000313" key="6">
    <source>
        <dbReference type="Proteomes" id="UP001197795"/>
    </source>
</evidence>
<dbReference type="GO" id="GO:0003700">
    <property type="term" value="F:DNA-binding transcription factor activity"/>
    <property type="evidence" value="ECO:0007669"/>
    <property type="project" value="TreeGrafter"/>
</dbReference>
<accession>A0AAE3A041</accession>
<organism evidence="5 6">
    <name type="scientific">Waltera acetigignens</name>
    <dbReference type="NCBI Taxonomy" id="2981769"/>
    <lineage>
        <taxon>Bacteria</taxon>
        <taxon>Bacillati</taxon>
        <taxon>Bacillota</taxon>
        <taxon>Clostridia</taxon>
        <taxon>Lachnospirales</taxon>
        <taxon>Lachnospiraceae</taxon>
        <taxon>Waltera</taxon>
    </lineage>
</organism>
<dbReference type="InterPro" id="IPR010982">
    <property type="entry name" value="Lambda_DNA-bd_dom_sf"/>
</dbReference>
<dbReference type="PANTHER" id="PTHR46797:SF23">
    <property type="entry name" value="HTH-TYPE TRANSCRIPTIONAL REGULATOR SUTR"/>
    <property type="match status" value="1"/>
</dbReference>
<dbReference type="RefSeq" id="WP_227732722.1">
    <property type="nucleotide sequence ID" value="NZ_JAJEPV010000007.1"/>
</dbReference>
<dbReference type="InterPro" id="IPR001387">
    <property type="entry name" value="Cro/C1-type_HTH"/>
</dbReference>
<dbReference type="SMART" id="SM00530">
    <property type="entry name" value="HTH_XRE"/>
    <property type="match status" value="1"/>
</dbReference>
<keyword evidence="3" id="KW-0804">Transcription</keyword>
<dbReference type="GO" id="GO:0005829">
    <property type="term" value="C:cytosol"/>
    <property type="evidence" value="ECO:0007669"/>
    <property type="project" value="TreeGrafter"/>
</dbReference>
<dbReference type="Pfam" id="PF07883">
    <property type="entry name" value="Cupin_2"/>
    <property type="match status" value="1"/>
</dbReference>
<dbReference type="GO" id="GO:0003677">
    <property type="term" value="F:DNA binding"/>
    <property type="evidence" value="ECO:0007669"/>
    <property type="project" value="UniProtKB-KW"/>
</dbReference>
<dbReference type="InterPro" id="IPR011051">
    <property type="entry name" value="RmlC_Cupin_sf"/>
</dbReference>
<sequence length="208" mass="23624">MLFLCGGGKISAGYRNHGKVRVKHMTQIDKNIAFNLKRIRKSKNMSLDMLAERTGVSKSMLGQIERGESNPTVSTIGKIVEGLKVPFEQLIYNRKEIMVVPSPEEAPVWKAKEGEYRIYVMLPYDAGRNFEIYQGELTRNARMESESHGEQTWEYLTVVSGEVELILEDSSFLVKTGGSLYFACDRKHVYHNVGETKAVLNMIITTQR</sequence>
<dbReference type="InterPro" id="IPR013096">
    <property type="entry name" value="Cupin_2"/>
</dbReference>
<dbReference type="EMBL" id="JAJEPV010000007">
    <property type="protein sequence ID" value="MCC2118824.1"/>
    <property type="molecule type" value="Genomic_DNA"/>
</dbReference>
<dbReference type="PROSITE" id="PS50943">
    <property type="entry name" value="HTH_CROC1"/>
    <property type="match status" value="1"/>
</dbReference>
<dbReference type="PANTHER" id="PTHR46797">
    <property type="entry name" value="HTH-TYPE TRANSCRIPTIONAL REGULATOR"/>
    <property type="match status" value="1"/>
</dbReference>
<dbReference type="Pfam" id="PF01381">
    <property type="entry name" value="HTH_3"/>
    <property type="match status" value="1"/>
</dbReference>
<gene>
    <name evidence="5" type="ORF">LKD75_04325</name>
</gene>
<dbReference type="CDD" id="cd02209">
    <property type="entry name" value="cupin_XRE_C"/>
    <property type="match status" value="1"/>
</dbReference>
<protein>
    <submittedName>
        <fullName evidence="5">XRE family transcriptional regulator</fullName>
    </submittedName>
</protein>
<dbReference type="Proteomes" id="UP001197795">
    <property type="component" value="Unassembled WGS sequence"/>
</dbReference>
<dbReference type="SUPFAM" id="SSF47413">
    <property type="entry name" value="lambda repressor-like DNA-binding domains"/>
    <property type="match status" value="1"/>
</dbReference>
<reference evidence="5 6" key="1">
    <citation type="submission" date="2021-10" db="EMBL/GenBank/DDBJ databases">
        <title>Anaerobic single-cell dispensing facilitates the cultivation of human gut bacteria.</title>
        <authorList>
            <person name="Afrizal A."/>
        </authorList>
    </citation>
    <scope>NUCLEOTIDE SEQUENCE [LARGE SCALE GENOMIC DNA]</scope>
    <source>
        <strain evidence="5 6">CLA-AA-H273</strain>
    </source>
</reference>
<comment type="caution">
    <text evidence="5">The sequence shown here is derived from an EMBL/GenBank/DDBJ whole genome shotgun (WGS) entry which is preliminary data.</text>
</comment>
<dbReference type="Gene3D" id="2.60.120.10">
    <property type="entry name" value="Jelly Rolls"/>
    <property type="match status" value="1"/>
</dbReference>
<evidence type="ECO:0000256" key="3">
    <source>
        <dbReference type="ARBA" id="ARBA00023163"/>
    </source>
</evidence>
<dbReference type="InterPro" id="IPR050807">
    <property type="entry name" value="TransReg_Diox_bact_type"/>
</dbReference>
<name>A0AAE3A041_9FIRM</name>
<evidence type="ECO:0000313" key="5">
    <source>
        <dbReference type="EMBL" id="MCC2118824.1"/>
    </source>
</evidence>
<dbReference type="AlphaFoldDB" id="A0AAE3A041"/>
<dbReference type="InterPro" id="IPR014710">
    <property type="entry name" value="RmlC-like_jellyroll"/>
</dbReference>
<feature type="domain" description="HTH cro/C1-type" evidence="4">
    <location>
        <begin position="36"/>
        <end position="90"/>
    </location>
</feature>
<dbReference type="Gene3D" id="1.10.260.40">
    <property type="entry name" value="lambda repressor-like DNA-binding domains"/>
    <property type="match status" value="1"/>
</dbReference>
<keyword evidence="6" id="KW-1185">Reference proteome</keyword>
<proteinExistence type="predicted"/>
<evidence type="ECO:0000256" key="1">
    <source>
        <dbReference type="ARBA" id="ARBA00023015"/>
    </source>
</evidence>
<keyword evidence="2" id="KW-0238">DNA-binding</keyword>
<dbReference type="SUPFAM" id="SSF51182">
    <property type="entry name" value="RmlC-like cupins"/>
    <property type="match status" value="1"/>
</dbReference>